<proteinExistence type="inferred from homology"/>
<name>A0A839UPA6_9GAMM</name>
<protein>
    <submittedName>
        <fullName evidence="9">Putative Zn-dependent protease</fullName>
    </submittedName>
</protein>
<evidence type="ECO:0000256" key="4">
    <source>
        <dbReference type="ARBA" id="ARBA00022833"/>
    </source>
</evidence>
<dbReference type="GO" id="GO:0016020">
    <property type="term" value="C:membrane"/>
    <property type="evidence" value="ECO:0007669"/>
    <property type="project" value="TreeGrafter"/>
</dbReference>
<evidence type="ECO:0000256" key="2">
    <source>
        <dbReference type="ARBA" id="ARBA00022723"/>
    </source>
</evidence>
<comment type="cofactor">
    <cofactor evidence="6">
        <name>Zn(2+)</name>
        <dbReference type="ChEBI" id="CHEBI:29105"/>
    </cofactor>
    <text evidence="6">Binds 1 zinc ion per subunit.</text>
</comment>
<dbReference type="PANTHER" id="PTHR22726:SF1">
    <property type="entry name" value="METALLOENDOPEPTIDASE OMA1, MITOCHONDRIAL"/>
    <property type="match status" value="1"/>
</dbReference>
<evidence type="ECO:0000256" key="1">
    <source>
        <dbReference type="ARBA" id="ARBA00022670"/>
    </source>
</evidence>
<sequence length="286" mass="30968">MTDYRNPPIPEGINVHPQHPLKEFFWMLAAVGIALTVAIALLIALANYLVTFVPFEMEQRLAQHMEVNYFQPGDAPPTPALIYLQSLGHSLAQAQQAPHPIRIHLLDSDDINAFATLGGHIFISRGLLEVMPNENALAMVLAHEIAHISHRDPIIATGRGLTVALAIMSLTGVGDGAMAHQLASQFSLVTQLSFSRSAEAAADLRALETLRQYYGHTLGADALFNYLVAEQGRGNALAEQPLLALLNSHPLHADRIATINAFTGSNHNGQGQLTPLPANWLAPRTD</sequence>
<accession>A0A839UPA6</accession>
<dbReference type="Proteomes" id="UP000559987">
    <property type="component" value="Unassembled WGS sequence"/>
</dbReference>
<dbReference type="AlphaFoldDB" id="A0A839UPA6"/>
<keyword evidence="10" id="KW-1185">Reference proteome</keyword>
<keyword evidence="3 6" id="KW-0378">Hydrolase</keyword>
<comment type="similarity">
    <text evidence="6">Belongs to the peptidase M48 family.</text>
</comment>
<keyword evidence="2" id="KW-0479">Metal-binding</keyword>
<dbReference type="GO" id="GO:0004222">
    <property type="term" value="F:metalloendopeptidase activity"/>
    <property type="evidence" value="ECO:0007669"/>
    <property type="project" value="InterPro"/>
</dbReference>
<dbReference type="Pfam" id="PF01435">
    <property type="entry name" value="Peptidase_M48"/>
    <property type="match status" value="1"/>
</dbReference>
<keyword evidence="7" id="KW-1133">Transmembrane helix</keyword>
<dbReference type="Gene3D" id="3.30.2010.10">
    <property type="entry name" value="Metalloproteases ('zincins'), catalytic domain"/>
    <property type="match status" value="1"/>
</dbReference>
<dbReference type="GO" id="GO:0046872">
    <property type="term" value="F:metal ion binding"/>
    <property type="evidence" value="ECO:0007669"/>
    <property type="project" value="UniProtKB-KW"/>
</dbReference>
<dbReference type="EMBL" id="JACHXZ010000001">
    <property type="protein sequence ID" value="MBB3167596.1"/>
    <property type="molecule type" value="Genomic_DNA"/>
</dbReference>
<evidence type="ECO:0000256" key="7">
    <source>
        <dbReference type="SAM" id="Phobius"/>
    </source>
</evidence>
<keyword evidence="5 6" id="KW-0482">Metalloprotease</keyword>
<evidence type="ECO:0000259" key="8">
    <source>
        <dbReference type="Pfam" id="PF01435"/>
    </source>
</evidence>
<organism evidence="9 10">
    <name type="scientific">Simiduia aestuariiviva</name>
    <dbReference type="NCBI Taxonomy" id="1510459"/>
    <lineage>
        <taxon>Bacteria</taxon>
        <taxon>Pseudomonadati</taxon>
        <taxon>Pseudomonadota</taxon>
        <taxon>Gammaproteobacteria</taxon>
        <taxon>Cellvibrionales</taxon>
        <taxon>Cellvibrionaceae</taxon>
        <taxon>Simiduia</taxon>
    </lineage>
</organism>
<gene>
    <name evidence="9" type="ORF">FHS30_000772</name>
</gene>
<dbReference type="RefSeq" id="WP_183908454.1">
    <property type="nucleotide sequence ID" value="NZ_JACHXZ010000001.1"/>
</dbReference>
<comment type="caution">
    <text evidence="9">The sequence shown here is derived from an EMBL/GenBank/DDBJ whole genome shotgun (WGS) entry which is preliminary data.</text>
</comment>
<evidence type="ECO:0000313" key="9">
    <source>
        <dbReference type="EMBL" id="MBB3167596.1"/>
    </source>
</evidence>
<dbReference type="CDD" id="cd07332">
    <property type="entry name" value="M48C_Oma1_like"/>
    <property type="match status" value="1"/>
</dbReference>
<dbReference type="PANTHER" id="PTHR22726">
    <property type="entry name" value="METALLOENDOPEPTIDASE OMA1"/>
    <property type="match status" value="1"/>
</dbReference>
<feature type="transmembrane region" description="Helical" evidence="7">
    <location>
        <begin position="24"/>
        <end position="50"/>
    </location>
</feature>
<reference evidence="9 10" key="1">
    <citation type="submission" date="2020-08" db="EMBL/GenBank/DDBJ databases">
        <title>Genomic Encyclopedia of Type Strains, Phase III (KMG-III): the genomes of soil and plant-associated and newly described type strains.</title>
        <authorList>
            <person name="Whitman W."/>
        </authorList>
    </citation>
    <scope>NUCLEOTIDE SEQUENCE [LARGE SCALE GENOMIC DNA]</scope>
    <source>
        <strain evidence="9 10">CECT 8571</strain>
    </source>
</reference>
<dbReference type="InterPro" id="IPR051156">
    <property type="entry name" value="Mito/Outer_Membr_Metalloprot"/>
</dbReference>
<evidence type="ECO:0000256" key="5">
    <source>
        <dbReference type="ARBA" id="ARBA00023049"/>
    </source>
</evidence>
<dbReference type="InterPro" id="IPR001915">
    <property type="entry name" value="Peptidase_M48"/>
</dbReference>
<dbReference type="GO" id="GO:0051603">
    <property type="term" value="P:proteolysis involved in protein catabolic process"/>
    <property type="evidence" value="ECO:0007669"/>
    <property type="project" value="TreeGrafter"/>
</dbReference>
<evidence type="ECO:0000256" key="3">
    <source>
        <dbReference type="ARBA" id="ARBA00022801"/>
    </source>
</evidence>
<keyword evidence="1 6" id="KW-0645">Protease</keyword>
<keyword evidence="7" id="KW-0812">Transmembrane</keyword>
<keyword evidence="4 6" id="KW-0862">Zinc</keyword>
<keyword evidence="7" id="KW-0472">Membrane</keyword>
<evidence type="ECO:0000256" key="6">
    <source>
        <dbReference type="RuleBase" id="RU003983"/>
    </source>
</evidence>
<feature type="domain" description="Peptidase M48" evidence="8">
    <location>
        <begin position="83"/>
        <end position="261"/>
    </location>
</feature>
<evidence type="ECO:0000313" key="10">
    <source>
        <dbReference type="Proteomes" id="UP000559987"/>
    </source>
</evidence>